<dbReference type="InterPro" id="IPR026907">
    <property type="entry name" value="GCIP-like"/>
</dbReference>
<sequence length="375" mass="40512">MDKEKALEMLRAFSETCTASIAALRQPQSTAPSPPCAVLHKDFLSLLTLVYTSTTKLTLTLRPSEPSYTAAVGPLRDLLQHVSSLTTCATLFDAHGATLSTEVKTVARQVIDSLHSLSENFVNQGGEGYLVATGTVHDVVSQAQQSLSTDNVSAVKKRWAADRGMLDDVLSEVADMLENGAPDEEEDEDEDDFDDEWDELGLGAKKKMSDTELARTKKVQPLLRFTTMLHKRVLLDAFPWFSSQSPAISNLTLDPLPALSHDLLVNSEELAASLYAPQDLSNVTSSVTSLADAVAKLQSALLDSSMLPPPRPTSVEALVEGVSSMRVSSDGASEKPKAQAKDRDIRGWFDTCFAQIDRLSKSLVEILASDSANGT</sequence>
<evidence type="ECO:0000256" key="3">
    <source>
        <dbReference type="ARBA" id="ARBA00008940"/>
    </source>
</evidence>
<dbReference type="GO" id="GO:0005634">
    <property type="term" value="C:nucleus"/>
    <property type="evidence" value="ECO:0007669"/>
    <property type="project" value="UniProtKB-SubCell"/>
</dbReference>
<dbReference type="HOGENOM" id="CLU_059613_0_0_1"/>
<evidence type="ECO:0000259" key="7">
    <source>
        <dbReference type="Pfam" id="PF13324"/>
    </source>
</evidence>
<dbReference type="OrthoDB" id="41588at2759"/>
<dbReference type="Gene3D" id="1.20.1420.10">
    <property type="entry name" value="Talin, central domain"/>
    <property type="match status" value="1"/>
</dbReference>
<feature type="domain" description="Cyclin-D1-binding protein 1-like C-terminal" evidence="8">
    <location>
        <begin position="194"/>
        <end position="298"/>
    </location>
</feature>
<evidence type="ECO:0000256" key="6">
    <source>
        <dbReference type="ARBA" id="ARBA00023306"/>
    </source>
</evidence>
<evidence type="ECO:0000256" key="2">
    <source>
        <dbReference type="ARBA" id="ARBA00004496"/>
    </source>
</evidence>
<dbReference type="GO" id="GO:0005737">
    <property type="term" value="C:cytoplasm"/>
    <property type="evidence" value="ECO:0007669"/>
    <property type="project" value="UniProtKB-SubCell"/>
</dbReference>
<reference evidence="9 10" key="1">
    <citation type="journal article" date="2012" name="Proc. Natl. Acad. Sci. U.S.A.">
        <title>Comparative genomics of Ceriporiopsis subvermispora and Phanerochaete chrysosporium provide insight into selective ligninolysis.</title>
        <authorList>
            <person name="Fernandez-Fueyo E."/>
            <person name="Ruiz-Duenas F.J."/>
            <person name="Ferreira P."/>
            <person name="Floudas D."/>
            <person name="Hibbett D.S."/>
            <person name="Canessa P."/>
            <person name="Larrondo L.F."/>
            <person name="James T.Y."/>
            <person name="Seelenfreund D."/>
            <person name="Lobos S."/>
            <person name="Polanco R."/>
            <person name="Tello M."/>
            <person name="Honda Y."/>
            <person name="Watanabe T."/>
            <person name="Watanabe T."/>
            <person name="Ryu J.S."/>
            <person name="Kubicek C.P."/>
            <person name="Schmoll M."/>
            <person name="Gaskell J."/>
            <person name="Hammel K.E."/>
            <person name="St John F.J."/>
            <person name="Vanden Wymelenberg A."/>
            <person name="Sabat G."/>
            <person name="Splinter BonDurant S."/>
            <person name="Syed K."/>
            <person name="Yadav J.S."/>
            <person name="Doddapaneni H."/>
            <person name="Subramanian V."/>
            <person name="Lavin J.L."/>
            <person name="Oguiza J.A."/>
            <person name="Perez G."/>
            <person name="Pisabarro A.G."/>
            <person name="Ramirez L."/>
            <person name="Santoyo F."/>
            <person name="Master E."/>
            <person name="Coutinho P.M."/>
            <person name="Henrissat B."/>
            <person name="Lombard V."/>
            <person name="Magnuson J.K."/>
            <person name="Kuees U."/>
            <person name="Hori C."/>
            <person name="Igarashi K."/>
            <person name="Samejima M."/>
            <person name="Held B.W."/>
            <person name="Barry K.W."/>
            <person name="LaButti K.M."/>
            <person name="Lapidus A."/>
            <person name="Lindquist E.A."/>
            <person name="Lucas S.M."/>
            <person name="Riley R."/>
            <person name="Salamov A.A."/>
            <person name="Hoffmeister D."/>
            <person name="Schwenk D."/>
            <person name="Hadar Y."/>
            <person name="Yarden O."/>
            <person name="de Vries R.P."/>
            <person name="Wiebenga A."/>
            <person name="Stenlid J."/>
            <person name="Eastwood D."/>
            <person name="Grigoriev I.V."/>
            <person name="Berka R.M."/>
            <person name="Blanchette R.A."/>
            <person name="Kersten P."/>
            <person name="Martinez A.T."/>
            <person name="Vicuna R."/>
            <person name="Cullen D."/>
        </authorList>
    </citation>
    <scope>NUCLEOTIDE SEQUENCE [LARGE SCALE GENOMIC DNA]</scope>
    <source>
        <strain evidence="9 10">B</strain>
    </source>
</reference>
<organism evidence="9 10">
    <name type="scientific">Ceriporiopsis subvermispora (strain B)</name>
    <name type="common">White-rot fungus</name>
    <name type="synonym">Gelatoporia subvermispora</name>
    <dbReference type="NCBI Taxonomy" id="914234"/>
    <lineage>
        <taxon>Eukaryota</taxon>
        <taxon>Fungi</taxon>
        <taxon>Dikarya</taxon>
        <taxon>Basidiomycota</taxon>
        <taxon>Agaricomycotina</taxon>
        <taxon>Agaricomycetes</taxon>
        <taxon>Polyporales</taxon>
        <taxon>Gelatoporiaceae</taxon>
        <taxon>Gelatoporia</taxon>
    </lineage>
</organism>
<name>M2RHM4_CERS8</name>
<evidence type="ECO:0000256" key="5">
    <source>
        <dbReference type="ARBA" id="ARBA00023242"/>
    </source>
</evidence>
<keyword evidence="4" id="KW-0963">Cytoplasm</keyword>
<dbReference type="Gene3D" id="1.20.1410.10">
    <property type="entry name" value="I/LWEQ domain"/>
    <property type="match status" value="1"/>
</dbReference>
<evidence type="ECO:0000259" key="8">
    <source>
        <dbReference type="Pfam" id="PF20936"/>
    </source>
</evidence>
<comment type="subcellular location">
    <subcellularLocation>
        <location evidence="2">Cytoplasm</location>
    </subcellularLocation>
    <subcellularLocation>
        <location evidence="1">Nucleus</location>
    </subcellularLocation>
</comment>
<dbReference type="AlphaFoldDB" id="M2RHM4"/>
<dbReference type="EMBL" id="KB445795">
    <property type="protein sequence ID" value="EMD38311.1"/>
    <property type="molecule type" value="Genomic_DNA"/>
</dbReference>
<dbReference type="PANTHER" id="PTHR15492:SF1">
    <property type="entry name" value="CYCLIN-D1-BINDING PROTEIN 1"/>
    <property type="match status" value="1"/>
</dbReference>
<dbReference type="InterPro" id="IPR049318">
    <property type="entry name" value="GCIP_C"/>
</dbReference>
<dbReference type="STRING" id="914234.M2RHM4"/>
<keyword evidence="6" id="KW-0131">Cell cycle</keyword>
<feature type="domain" description="Cyclin-D1-binding protein 1-like N-terminal" evidence="7">
    <location>
        <begin position="44"/>
        <end position="178"/>
    </location>
</feature>
<keyword evidence="5" id="KW-0539">Nucleus</keyword>
<dbReference type="PANTHER" id="PTHR15492">
    <property type="entry name" value="CYCLIN D1-BINDING PROTEIN 1"/>
    <property type="match status" value="1"/>
</dbReference>
<gene>
    <name evidence="9" type="ORF">CERSUDRAFT_104910</name>
</gene>
<keyword evidence="10" id="KW-1185">Reference proteome</keyword>
<protein>
    <submittedName>
        <fullName evidence="9">Uncharacterized protein</fullName>
    </submittedName>
</protein>
<comment type="similarity">
    <text evidence="3">Belongs to the CCNDBP1 family.</text>
</comment>
<evidence type="ECO:0000256" key="1">
    <source>
        <dbReference type="ARBA" id="ARBA00004123"/>
    </source>
</evidence>
<dbReference type="Proteomes" id="UP000016930">
    <property type="component" value="Unassembled WGS sequence"/>
</dbReference>
<evidence type="ECO:0000256" key="4">
    <source>
        <dbReference type="ARBA" id="ARBA00022490"/>
    </source>
</evidence>
<accession>M2RHM4</accession>
<proteinExistence type="inferred from homology"/>
<dbReference type="InterPro" id="IPR049317">
    <property type="entry name" value="GCIP-like_N"/>
</dbReference>
<evidence type="ECO:0000313" key="10">
    <source>
        <dbReference type="Proteomes" id="UP000016930"/>
    </source>
</evidence>
<dbReference type="Pfam" id="PF13324">
    <property type="entry name" value="GCIP_N"/>
    <property type="match status" value="1"/>
</dbReference>
<dbReference type="Pfam" id="PF20936">
    <property type="entry name" value="GCIP_C"/>
    <property type="match status" value="1"/>
</dbReference>
<evidence type="ECO:0000313" key="9">
    <source>
        <dbReference type="EMBL" id="EMD38311.1"/>
    </source>
</evidence>